<feature type="domain" description="HTH lysR-type" evidence="5">
    <location>
        <begin position="5"/>
        <end position="62"/>
    </location>
</feature>
<dbReference type="RefSeq" id="WP_075709359.1">
    <property type="nucleotide sequence ID" value="NZ_MJMJ01000023.1"/>
</dbReference>
<keyword evidence="4" id="KW-0804">Transcription</keyword>
<dbReference type="Pfam" id="PF03466">
    <property type="entry name" value="LysR_substrate"/>
    <property type="match status" value="1"/>
</dbReference>
<dbReference type="AlphaFoldDB" id="A0A1Q9HER1"/>
<dbReference type="Gene3D" id="3.40.190.10">
    <property type="entry name" value="Periplasmic binding protein-like II"/>
    <property type="match status" value="2"/>
</dbReference>
<dbReference type="InterPro" id="IPR058163">
    <property type="entry name" value="LysR-type_TF_proteobact-type"/>
</dbReference>
<dbReference type="Gene3D" id="1.10.10.10">
    <property type="entry name" value="Winged helix-like DNA-binding domain superfamily/Winged helix DNA-binding domain"/>
    <property type="match status" value="1"/>
</dbReference>
<dbReference type="EMBL" id="MJMJ01000023">
    <property type="protein sequence ID" value="OLQ88191.1"/>
    <property type="molecule type" value="Genomic_DNA"/>
</dbReference>
<organism evidence="6 7">
    <name type="scientific">Vibrio panuliri</name>
    <dbReference type="NCBI Taxonomy" id="1381081"/>
    <lineage>
        <taxon>Bacteria</taxon>
        <taxon>Pseudomonadati</taxon>
        <taxon>Pseudomonadota</taxon>
        <taxon>Gammaproteobacteria</taxon>
        <taxon>Vibrionales</taxon>
        <taxon>Vibrionaceae</taxon>
        <taxon>Vibrio</taxon>
    </lineage>
</organism>
<gene>
    <name evidence="6" type="ORF">BIY22_08475</name>
</gene>
<dbReference type="InterPro" id="IPR036390">
    <property type="entry name" value="WH_DNA-bd_sf"/>
</dbReference>
<dbReference type="STRING" id="1381081.BIY22_08475"/>
<comment type="similarity">
    <text evidence="1">Belongs to the LysR transcriptional regulatory family.</text>
</comment>
<dbReference type="Proteomes" id="UP000186313">
    <property type="component" value="Unassembled WGS sequence"/>
</dbReference>
<evidence type="ECO:0000256" key="4">
    <source>
        <dbReference type="ARBA" id="ARBA00023163"/>
    </source>
</evidence>
<dbReference type="GO" id="GO:0003700">
    <property type="term" value="F:DNA-binding transcription factor activity"/>
    <property type="evidence" value="ECO:0007669"/>
    <property type="project" value="InterPro"/>
</dbReference>
<proteinExistence type="inferred from homology"/>
<evidence type="ECO:0000256" key="3">
    <source>
        <dbReference type="ARBA" id="ARBA00023125"/>
    </source>
</evidence>
<evidence type="ECO:0000256" key="1">
    <source>
        <dbReference type="ARBA" id="ARBA00009437"/>
    </source>
</evidence>
<dbReference type="SUPFAM" id="SSF53850">
    <property type="entry name" value="Periplasmic binding protein-like II"/>
    <property type="match status" value="1"/>
</dbReference>
<keyword evidence="2" id="KW-0805">Transcription regulation</keyword>
<sequence length="290" mass="33093">MHNLPPLNALKAFEATARLLSFTKAAQELNVTRAAVSQQVKSLEHYLDAVLIERRGTQLRLTPAAYDYLPVVSQLFIGLSTTTEHLFTRQRHQQLCLHVAHSFCMQWLMPRLADFRRQHPQISYKLTTTANALPNSSAIADVEVINGYGDWQTEELQRLTIERWIVVASPGFLRLNPINSLAELAHAPRLATGGYRETWQHWFEYHGYQQNISRLVAEFDHSMLAIEAAVNQMGVALVRDLLVEDHLRQGILVQVGQWYMPTEGAHYLLCRNTHKPAANLFCEWLKNSVS</sequence>
<dbReference type="PANTHER" id="PTHR30537">
    <property type="entry name" value="HTH-TYPE TRANSCRIPTIONAL REGULATOR"/>
    <property type="match status" value="1"/>
</dbReference>
<reference evidence="6 7" key="1">
    <citation type="submission" date="2016-09" db="EMBL/GenBank/DDBJ databases">
        <title>Genomic Taxonomy of the Vibrionaceae.</title>
        <authorList>
            <person name="Gonzalez-Castillo A."/>
            <person name="Gomez-Gil B."/>
            <person name="Enciso-Ibarra K."/>
        </authorList>
    </citation>
    <scope>NUCLEOTIDE SEQUENCE [LARGE SCALE GENOMIC DNA]</scope>
    <source>
        <strain evidence="6 7">CAIM 703</strain>
    </source>
</reference>
<dbReference type="PROSITE" id="PS50931">
    <property type="entry name" value="HTH_LYSR"/>
    <property type="match status" value="1"/>
</dbReference>
<dbReference type="SUPFAM" id="SSF46785">
    <property type="entry name" value="Winged helix' DNA-binding domain"/>
    <property type="match status" value="1"/>
</dbReference>
<dbReference type="GO" id="GO:0043565">
    <property type="term" value="F:sequence-specific DNA binding"/>
    <property type="evidence" value="ECO:0007669"/>
    <property type="project" value="TreeGrafter"/>
</dbReference>
<name>A0A1Q9HER1_9VIBR</name>
<dbReference type="PRINTS" id="PR00039">
    <property type="entry name" value="HTHLYSR"/>
</dbReference>
<dbReference type="InterPro" id="IPR036388">
    <property type="entry name" value="WH-like_DNA-bd_sf"/>
</dbReference>
<dbReference type="PANTHER" id="PTHR30537:SF26">
    <property type="entry name" value="GLYCINE CLEAVAGE SYSTEM TRANSCRIPTIONAL ACTIVATOR"/>
    <property type="match status" value="1"/>
</dbReference>
<evidence type="ECO:0000313" key="7">
    <source>
        <dbReference type="Proteomes" id="UP000186313"/>
    </source>
</evidence>
<keyword evidence="3" id="KW-0238">DNA-binding</keyword>
<protein>
    <submittedName>
        <fullName evidence="6">Transcriptional regulator</fullName>
    </submittedName>
</protein>
<evidence type="ECO:0000259" key="5">
    <source>
        <dbReference type="PROSITE" id="PS50931"/>
    </source>
</evidence>
<dbReference type="Pfam" id="PF00126">
    <property type="entry name" value="HTH_1"/>
    <property type="match status" value="1"/>
</dbReference>
<accession>A0A1Q9HER1</accession>
<dbReference type="OrthoDB" id="5526340at2"/>
<evidence type="ECO:0000256" key="2">
    <source>
        <dbReference type="ARBA" id="ARBA00023015"/>
    </source>
</evidence>
<dbReference type="GO" id="GO:0006351">
    <property type="term" value="P:DNA-templated transcription"/>
    <property type="evidence" value="ECO:0007669"/>
    <property type="project" value="TreeGrafter"/>
</dbReference>
<dbReference type="CDD" id="cd08432">
    <property type="entry name" value="PBP2_GcdR_TrpI_HvrB_AmpR_like"/>
    <property type="match status" value="1"/>
</dbReference>
<comment type="caution">
    <text evidence="6">The sequence shown here is derived from an EMBL/GenBank/DDBJ whole genome shotgun (WGS) entry which is preliminary data.</text>
</comment>
<evidence type="ECO:0000313" key="6">
    <source>
        <dbReference type="EMBL" id="OLQ88191.1"/>
    </source>
</evidence>
<dbReference type="InterPro" id="IPR000847">
    <property type="entry name" value="LysR_HTH_N"/>
</dbReference>
<dbReference type="InterPro" id="IPR005119">
    <property type="entry name" value="LysR_subst-bd"/>
</dbReference>